<protein>
    <recommendedName>
        <fullName evidence="5">PEP-CTERM sorting domain-containing protein</fullName>
    </recommendedName>
</protein>
<proteinExistence type="predicted"/>
<keyword evidence="1" id="KW-1133">Transmembrane helix</keyword>
<dbReference type="InterPro" id="IPR049672">
    <property type="entry name" value="Xrt_dep_XDP1"/>
</dbReference>
<dbReference type="NCBIfam" id="NF041927">
    <property type="entry name" value="Xrt_dep_XDP1"/>
    <property type="match status" value="1"/>
</dbReference>
<dbReference type="OrthoDB" id="6117416at2"/>
<dbReference type="Proteomes" id="UP000304912">
    <property type="component" value="Chromosome"/>
</dbReference>
<keyword evidence="1" id="KW-0812">Transmembrane</keyword>
<evidence type="ECO:0000256" key="2">
    <source>
        <dbReference type="SAM" id="SignalP"/>
    </source>
</evidence>
<name>A0A5B7YCS7_9ALTE</name>
<reference evidence="3 4" key="1">
    <citation type="submission" date="2019-04" db="EMBL/GenBank/DDBJ databases">
        <title>Salinimonas iocasae sp. nov., a halophilic bacterium isolated from the outer tube casing of tubeworms in Okinawa Trough.</title>
        <authorList>
            <person name="Zhang H."/>
            <person name="Wang H."/>
            <person name="Li C."/>
        </authorList>
    </citation>
    <scope>NUCLEOTIDE SEQUENCE [LARGE SCALE GENOMIC DNA]</scope>
    <source>
        <strain evidence="3 4">KX18D6</strain>
    </source>
</reference>
<keyword evidence="2" id="KW-0732">Signal</keyword>
<keyword evidence="4" id="KW-1185">Reference proteome</keyword>
<evidence type="ECO:0000256" key="1">
    <source>
        <dbReference type="SAM" id="Phobius"/>
    </source>
</evidence>
<dbReference type="AlphaFoldDB" id="A0A5B7YCS7"/>
<organism evidence="3 4">
    <name type="scientific">Salinimonas iocasae</name>
    <dbReference type="NCBI Taxonomy" id="2572577"/>
    <lineage>
        <taxon>Bacteria</taxon>
        <taxon>Pseudomonadati</taxon>
        <taxon>Pseudomonadota</taxon>
        <taxon>Gammaproteobacteria</taxon>
        <taxon>Alteromonadales</taxon>
        <taxon>Alteromonadaceae</taxon>
        <taxon>Alteromonas/Salinimonas group</taxon>
        <taxon>Salinimonas</taxon>
    </lineage>
</organism>
<keyword evidence="1" id="KW-0472">Membrane</keyword>
<sequence>MNKFLNTVALICSVTFVPAQVNAADTVWNFNPYKSKLSLNNQGYGNELTTTQNKQTLNITAWSGTDYGAIAGSKISANEAGLLNYNKIQKGYSKDSHYIDNAYSNDMLLFSFDDSVSVSGLSLGYTHNDHDLSVAAFHSIPLLSGNTWANVASQAIFTKSFSNTEFSNSNTLSFSNVATEAKYWLIGAYNSNFGGNSIWSKENDYMKLLTLTTHYAPSASVPAPASAFLFALLGLVALRRRH</sequence>
<dbReference type="EMBL" id="CP039852">
    <property type="protein sequence ID" value="QCZ93073.1"/>
    <property type="molecule type" value="Genomic_DNA"/>
</dbReference>
<feature type="chain" id="PRO_5022731126" description="PEP-CTERM sorting domain-containing protein" evidence="2">
    <location>
        <begin position="24"/>
        <end position="242"/>
    </location>
</feature>
<gene>
    <name evidence="3" type="ORF">FBQ74_06010</name>
</gene>
<dbReference type="KEGG" id="salk:FBQ74_06010"/>
<evidence type="ECO:0000313" key="4">
    <source>
        <dbReference type="Proteomes" id="UP000304912"/>
    </source>
</evidence>
<feature type="signal peptide" evidence="2">
    <location>
        <begin position="1"/>
        <end position="23"/>
    </location>
</feature>
<accession>A0A5B7YCS7</accession>
<evidence type="ECO:0008006" key="5">
    <source>
        <dbReference type="Google" id="ProtNLM"/>
    </source>
</evidence>
<feature type="transmembrane region" description="Helical" evidence="1">
    <location>
        <begin position="219"/>
        <end position="238"/>
    </location>
</feature>
<dbReference type="RefSeq" id="WP_139755820.1">
    <property type="nucleotide sequence ID" value="NZ_CP039852.1"/>
</dbReference>
<evidence type="ECO:0000313" key="3">
    <source>
        <dbReference type="EMBL" id="QCZ93073.1"/>
    </source>
</evidence>